<proteinExistence type="predicted"/>
<evidence type="ECO:0000313" key="2">
    <source>
        <dbReference type="Proteomes" id="UP001341281"/>
    </source>
</evidence>
<name>A0AAQ3TPL0_PASNO</name>
<dbReference type="Proteomes" id="UP001341281">
    <property type="component" value="Chromosome 05"/>
</dbReference>
<organism evidence="1 2">
    <name type="scientific">Paspalum notatum var. saurae</name>
    <dbReference type="NCBI Taxonomy" id="547442"/>
    <lineage>
        <taxon>Eukaryota</taxon>
        <taxon>Viridiplantae</taxon>
        <taxon>Streptophyta</taxon>
        <taxon>Embryophyta</taxon>
        <taxon>Tracheophyta</taxon>
        <taxon>Spermatophyta</taxon>
        <taxon>Magnoliopsida</taxon>
        <taxon>Liliopsida</taxon>
        <taxon>Poales</taxon>
        <taxon>Poaceae</taxon>
        <taxon>PACMAD clade</taxon>
        <taxon>Panicoideae</taxon>
        <taxon>Andropogonodae</taxon>
        <taxon>Paspaleae</taxon>
        <taxon>Paspalinae</taxon>
        <taxon>Paspalum</taxon>
    </lineage>
</organism>
<dbReference type="AlphaFoldDB" id="A0AAQ3TPL0"/>
<protein>
    <submittedName>
        <fullName evidence="1">Uncharacterized protein</fullName>
    </submittedName>
</protein>
<accession>A0AAQ3TPL0</accession>
<evidence type="ECO:0000313" key="1">
    <source>
        <dbReference type="EMBL" id="WVZ75834.1"/>
    </source>
</evidence>
<sequence length="94" mass="10614">MPPLCLDPRWLPLPCCFSQHCPDTPLRQKQLVEIRACGHTPLRLHPSPPPETGSRLHKSALTEVAHTLGQAPPLVPQWHLRRHIGFGLKARHAY</sequence>
<dbReference type="EMBL" id="CP144749">
    <property type="protein sequence ID" value="WVZ75834.1"/>
    <property type="molecule type" value="Genomic_DNA"/>
</dbReference>
<keyword evidence="2" id="KW-1185">Reference proteome</keyword>
<reference evidence="1 2" key="1">
    <citation type="submission" date="2024-02" db="EMBL/GenBank/DDBJ databases">
        <title>High-quality chromosome-scale genome assembly of Pensacola bahiagrass (Paspalum notatum Flugge var. saurae).</title>
        <authorList>
            <person name="Vega J.M."/>
            <person name="Podio M."/>
            <person name="Orjuela J."/>
            <person name="Siena L.A."/>
            <person name="Pessino S.C."/>
            <person name="Combes M.C."/>
            <person name="Mariac C."/>
            <person name="Albertini E."/>
            <person name="Pupilli F."/>
            <person name="Ortiz J.P.A."/>
            <person name="Leblanc O."/>
        </authorList>
    </citation>
    <scope>NUCLEOTIDE SEQUENCE [LARGE SCALE GENOMIC DNA]</scope>
    <source>
        <strain evidence="1">R1</strain>
        <tissue evidence="1">Leaf</tissue>
    </source>
</reference>
<gene>
    <name evidence="1" type="ORF">U9M48_023860</name>
</gene>